<dbReference type="GO" id="GO:0016491">
    <property type="term" value="F:oxidoreductase activity"/>
    <property type="evidence" value="ECO:0007669"/>
    <property type="project" value="InterPro"/>
</dbReference>
<dbReference type="AlphaFoldDB" id="A0A1Q8V7F2"/>
<dbReference type="InterPro" id="IPR029039">
    <property type="entry name" value="Flavoprotein-like_sf"/>
</dbReference>
<dbReference type="SUPFAM" id="SSF52218">
    <property type="entry name" value="Flavoproteins"/>
    <property type="match status" value="1"/>
</dbReference>
<accession>A0A1Q8V7F2</accession>
<sequence>MTRLAVVVGSVRPNRVGGPIAQWVVDQANTIEGVEAEIVDIASFNLPLFAEEIPPRMAVPSDPAGAAFDEALKSFDALIFVTPEYNFSIPGALKNAIDFLQPGAVANKGVGVVGYSYSVGIRAVSHLQQILQGMGATVVASNVFLSLNTDFADAAFSPASFHDAEVPAMVRDVVAHSDALASLR</sequence>
<feature type="domain" description="NADPH-dependent FMN reductase-like" evidence="1">
    <location>
        <begin position="3"/>
        <end position="145"/>
    </location>
</feature>
<gene>
    <name evidence="2" type="ORF">BKH29_08685</name>
</gene>
<evidence type="ECO:0000313" key="3">
    <source>
        <dbReference type="Proteomes" id="UP000186857"/>
    </source>
</evidence>
<dbReference type="GO" id="GO:0005829">
    <property type="term" value="C:cytosol"/>
    <property type="evidence" value="ECO:0007669"/>
    <property type="project" value="TreeGrafter"/>
</dbReference>
<dbReference type="Proteomes" id="UP000186857">
    <property type="component" value="Unassembled WGS sequence"/>
</dbReference>
<dbReference type="PANTHER" id="PTHR30543">
    <property type="entry name" value="CHROMATE REDUCTASE"/>
    <property type="match status" value="1"/>
</dbReference>
<dbReference type="EMBL" id="MSKJ01000018">
    <property type="protein sequence ID" value="OLO44015.1"/>
    <property type="molecule type" value="Genomic_DNA"/>
</dbReference>
<comment type="caution">
    <text evidence="2">The sequence shown here is derived from an EMBL/GenBank/DDBJ whole genome shotgun (WGS) entry which is preliminary data.</text>
</comment>
<dbReference type="Gene3D" id="3.40.50.360">
    <property type="match status" value="1"/>
</dbReference>
<dbReference type="InterPro" id="IPR005025">
    <property type="entry name" value="FMN_Rdtase-like_dom"/>
</dbReference>
<dbReference type="Pfam" id="PF03358">
    <property type="entry name" value="FMN_red"/>
    <property type="match status" value="1"/>
</dbReference>
<proteinExistence type="predicted"/>
<dbReference type="GO" id="GO:0010181">
    <property type="term" value="F:FMN binding"/>
    <property type="evidence" value="ECO:0007669"/>
    <property type="project" value="TreeGrafter"/>
</dbReference>
<protein>
    <submittedName>
        <fullName evidence="2">NADPH-dependent oxidoreductase</fullName>
    </submittedName>
</protein>
<evidence type="ECO:0000259" key="1">
    <source>
        <dbReference type="Pfam" id="PF03358"/>
    </source>
</evidence>
<organism evidence="2 3">
    <name type="scientific">Actinomyces oris</name>
    <dbReference type="NCBI Taxonomy" id="544580"/>
    <lineage>
        <taxon>Bacteria</taxon>
        <taxon>Bacillati</taxon>
        <taxon>Actinomycetota</taxon>
        <taxon>Actinomycetes</taxon>
        <taxon>Actinomycetales</taxon>
        <taxon>Actinomycetaceae</taxon>
        <taxon>Actinomyces</taxon>
    </lineage>
</organism>
<evidence type="ECO:0000313" key="2">
    <source>
        <dbReference type="EMBL" id="OLO44015.1"/>
    </source>
</evidence>
<reference evidence="2 3" key="1">
    <citation type="submission" date="2016-12" db="EMBL/GenBank/DDBJ databases">
        <title>Genomic Comparison of strains in the 'Actinomyces naeslundii' Group.</title>
        <authorList>
            <person name="Mughal S.R."/>
            <person name="Do T."/>
            <person name="Gilbert S.C."/>
            <person name="Witherden E.A."/>
            <person name="Didelot X."/>
            <person name="Beighton D."/>
        </authorList>
    </citation>
    <scope>NUCLEOTIDE SEQUENCE [LARGE SCALE GENOMIC DNA]</scope>
    <source>
        <strain evidence="2 3">CCUG 33920</strain>
    </source>
</reference>
<dbReference type="PANTHER" id="PTHR30543:SF21">
    <property type="entry name" value="NAD(P)H-DEPENDENT FMN REDUCTASE LOT6"/>
    <property type="match status" value="1"/>
</dbReference>
<dbReference type="OrthoDB" id="9812295at2"/>
<name>A0A1Q8V7F2_9ACTO</name>
<dbReference type="RefSeq" id="WP_075377082.1">
    <property type="nucleotide sequence ID" value="NZ_MSKJ01000018.1"/>
</dbReference>
<dbReference type="InterPro" id="IPR050712">
    <property type="entry name" value="NAD(P)H-dep_reductase"/>
</dbReference>